<feature type="transmembrane region" description="Helical" evidence="7">
    <location>
        <begin position="146"/>
        <end position="168"/>
    </location>
</feature>
<keyword evidence="5 7" id="KW-0472">Membrane</keyword>
<feature type="domain" description="Major facilitator superfamily (MFS) profile" evidence="8">
    <location>
        <begin position="108"/>
        <end position="596"/>
    </location>
</feature>
<dbReference type="PROSITE" id="PS50850">
    <property type="entry name" value="MFS"/>
    <property type="match status" value="1"/>
</dbReference>
<dbReference type="eggNOG" id="KOG2615">
    <property type="taxonomic scope" value="Eukaryota"/>
</dbReference>
<reference evidence="9 10" key="1">
    <citation type="journal article" date="2010" name="Cell">
        <title>The genome of Naegleria gruberi illuminates early eukaryotic versatility.</title>
        <authorList>
            <person name="Fritz-Laylin L.K."/>
            <person name="Prochnik S.E."/>
            <person name="Ginger M.L."/>
            <person name="Dacks J.B."/>
            <person name="Carpenter M.L."/>
            <person name="Field M.C."/>
            <person name="Kuo A."/>
            <person name="Paredez A."/>
            <person name="Chapman J."/>
            <person name="Pham J."/>
            <person name="Shu S."/>
            <person name="Neupane R."/>
            <person name="Cipriano M."/>
            <person name="Mancuso J."/>
            <person name="Tu H."/>
            <person name="Salamov A."/>
            <person name="Lindquist E."/>
            <person name="Shapiro H."/>
            <person name="Lucas S."/>
            <person name="Grigoriev I.V."/>
            <person name="Cande W.Z."/>
            <person name="Fulton C."/>
            <person name="Rokhsar D.S."/>
            <person name="Dawson S.C."/>
        </authorList>
    </citation>
    <scope>NUCLEOTIDE SEQUENCE [LARGE SCALE GENOMIC DNA]</scope>
    <source>
        <strain evidence="9 10">NEG-M</strain>
    </source>
</reference>
<dbReference type="InterPro" id="IPR001958">
    <property type="entry name" value="Tet-R_TetA/multi-R_MdtG-like"/>
</dbReference>
<dbReference type="CDD" id="cd17330">
    <property type="entry name" value="MFS_SLC46_TetA_like"/>
    <property type="match status" value="1"/>
</dbReference>
<keyword evidence="2" id="KW-0813">Transport</keyword>
<dbReference type="AlphaFoldDB" id="D2W3K7"/>
<dbReference type="EMBL" id="GG738932">
    <property type="protein sequence ID" value="EFC36349.1"/>
    <property type="molecule type" value="Genomic_DNA"/>
</dbReference>
<dbReference type="KEGG" id="ngr:NAEGRDRAFT_75977"/>
<feature type="compositionally biased region" description="Acidic residues" evidence="6">
    <location>
        <begin position="20"/>
        <end position="29"/>
    </location>
</feature>
<feature type="transmembrane region" description="Helical" evidence="7">
    <location>
        <begin position="426"/>
        <end position="454"/>
    </location>
</feature>
<evidence type="ECO:0000256" key="7">
    <source>
        <dbReference type="SAM" id="Phobius"/>
    </source>
</evidence>
<feature type="transmembrane region" description="Helical" evidence="7">
    <location>
        <begin position="543"/>
        <end position="566"/>
    </location>
</feature>
<evidence type="ECO:0000256" key="4">
    <source>
        <dbReference type="ARBA" id="ARBA00022989"/>
    </source>
</evidence>
<dbReference type="PANTHER" id="PTHR23504">
    <property type="entry name" value="MAJOR FACILITATOR SUPERFAMILY DOMAIN-CONTAINING PROTEIN 10"/>
    <property type="match status" value="1"/>
</dbReference>
<dbReference type="VEuPathDB" id="AmoebaDB:NAEGRDRAFT_75977"/>
<evidence type="ECO:0000256" key="5">
    <source>
        <dbReference type="ARBA" id="ARBA00023136"/>
    </source>
</evidence>
<dbReference type="Pfam" id="PF07690">
    <property type="entry name" value="MFS_1"/>
    <property type="match status" value="1"/>
</dbReference>
<dbReference type="RefSeq" id="XP_002669093.1">
    <property type="nucleotide sequence ID" value="XM_002669047.1"/>
</dbReference>
<keyword evidence="4 7" id="KW-1133">Transmembrane helix</keyword>
<feature type="region of interest" description="Disordered" evidence="6">
    <location>
        <begin position="1"/>
        <end position="98"/>
    </location>
</feature>
<evidence type="ECO:0000256" key="3">
    <source>
        <dbReference type="ARBA" id="ARBA00022692"/>
    </source>
</evidence>
<dbReference type="PRINTS" id="PR01035">
    <property type="entry name" value="TCRTETA"/>
</dbReference>
<accession>D2W3K7</accession>
<dbReference type="OMA" id="HPVAYFM"/>
<dbReference type="GO" id="GO:0016020">
    <property type="term" value="C:membrane"/>
    <property type="evidence" value="ECO:0007669"/>
    <property type="project" value="UniProtKB-SubCell"/>
</dbReference>
<evidence type="ECO:0000256" key="2">
    <source>
        <dbReference type="ARBA" id="ARBA00022448"/>
    </source>
</evidence>
<feature type="transmembrane region" description="Helical" evidence="7">
    <location>
        <begin position="201"/>
        <end position="225"/>
    </location>
</feature>
<comment type="subcellular location">
    <subcellularLocation>
        <location evidence="1">Membrane</location>
        <topology evidence="1">Multi-pass membrane protein</topology>
    </subcellularLocation>
</comment>
<feature type="transmembrane region" description="Helical" evidence="7">
    <location>
        <begin position="496"/>
        <end position="522"/>
    </location>
</feature>
<dbReference type="InterPro" id="IPR020846">
    <property type="entry name" value="MFS_dom"/>
</dbReference>
<name>D2W3K7_NAEGR</name>
<organism evidence="10">
    <name type="scientific">Naegleria gruberi</name>
    <name type="common">Amoeba</name>
    <dbReference type="NCBI Taxonomy" id="5762"/>
    <lineage>
        <taxon>Eukaryota</taxon>
        <taxon>Discoba</taxon>
        <taxon>Heterolobosea</taxon>
        <taxon>Tetramitia</taxon>
        <taxon>Eutetramitia</taxon>
        <taxon>Vahlkampfiidae</taxon>
        <taxon>Naegleria</taxon>
    </lineage>
</organism>
<dbReference type="InterPro" id="IPR036259">
    <property type="entry name" value="MFS_trans_sf"/>
</dbReference>
<dbReference type="PANTHER" id="PTHR23504:SF15">
    <property type="entry name" value="MAJOR FACILITATOR SUPERFAMILY (MFS) PROFILE DOMAIN-CONTAINING PROTEIN"/>
    <property type="match status" value="1"/>
</dbReference>
<feature type="transmembrane region" description="Helical" evidence="7">
    <location>
        <begin position="572"/>
        <end position="591"/>
    </location>
</feature>
<keyword evidence="3 7" id="KW-0812">Transmembrane</keyword>
<evidence type="ECO:0000313" key="10">
    <source>
        <dbReference type="Proteomes" id="UP000006671"/>
    </source>
</evidence>
<dbReference type="Gene3D" id="1.20.1250.20">
    <property type="entry name" value="MFS general substrate transporter like domains"/>
    <property type="match status" value="1"/>
</dbReference>
<evidence type="ECO:0000259" key="8">
    <source>
        <dbReference type="PROSITE" id="PS50850"/>
    </source>
</evidence>
<dbReference type="InParanoid" id="D2W3K7"/>
<dbReference type="Proteomes" id="UP000006671">
    <property type="component" value="Unassembled WGS sequence"/>
</dbReference>
<feature type="transmembrane region" description="Helical" evidence="7">
    <location>
        <begin position="180"/>
        <end position="195"/>
    </location>
</feature>
<feature type="transmembrane region" description="Helical" evidence="7">
    <location>
        <begin position="109"/>
        <end position="134"/>
    </location>
</feature>
<feature type="transmembrane region" description="Helical" evidence="7">
    <location>
        <begin position="384"/>
        <end position="406"/>
    </location>
</feature>
<sequence>MVKRKNSESVSINSSINSDRDDEREEEAEETKTYELKKNLKRLVQDEGSDGEENSIAISHHLMSSRALEELDEDEVKQKASEEEEEKEEETEKKKQQPQKVTPLPWGKLFVVFFLYLCDSLTFTSLMPYITFMIADFNLTDNPTEYGYYVGLVAAAYFLSQFISSFFWGTISDSIGRRPVLLFGTFFGGLCGLMFGFSRWLWWACICRFMFGLLNGNLGVVKSYLGEITDSTNQARAFSLTSITFGLSSVLGPLLGGVFSRPYQQYPSFVMLFPEWIQNFVIQFPYILPSFFISSFSLVGFVLGYLKLEEANKNSWYYRKFIAKESEEIADKHKSKGSTISKTNLLSTPTDDLEEQDQEPIVIKETLLQKLKNKFDSFRKHEMVASPVPLTTCLLYLLLGSKQIMFDECLPLFAVLPKDKGGLGMSSYHLGLMGGFLGFIIFVNQLFITPVVIAKFSPLTCYRWSILVDTIFNVIFPEIIWLVATEDDPMWKHVLFWSVLGLILLVRQVSNGYSFLGTFLITNNSVSRKNYGKLNGTAQSFVALSRMVSPIIGGSIFAGSVAVSKFPIDHRMVFYVITVISAVMFFLSLILNKAINKPKEEAKADEEANKK</sequence>
<evidence type="ECO:0000256" key="6">
    <source>
        <dbReference type="SAM" id="MobiDB-lite"/>
    </source>
</evidence>
<gene>
    <name evidence="9" type="ORF">NAEGRDRAFT_75977</name>
</gene>
<dbReference type="GO" id="GO:0022857">
    <property type="term" value="F:transmembrane transporter activity"/>
    <property type="evidence" value="ECO:0007669"/>
    <property type="project" value="InterPro"/>
</dbReference>
<feature type="transmembrane region" description="Helical" evidence="7">
    <location>
        <begin position="237"/>
        <end position="260"/>
    </location>
</feature>
<keyword evidence="10" id="KW-1185">Reference proteome</keyword>
<dbReference type="OrthoDB" id="10262656at2759"/>
<evidence type="ECO:0000256" key="1">
    <source>
        <dbReference type="ARBA" id="ARBA00004141"/>
    </source>
</evidence>
<feature type="transmembrane region" description="Helical" evidence="7">
    <location>
        <begin position="466"/>
        <end position="484"/>
    </location>
</feature>
<proteinExistence type="predicted"/>
<evidence type="ECO:0000313" key="9">
    <source>
        <dbReference type="EMBL" id="EFC36349.1"/>
    </source>
</evidence>
<feature type="transmembrane region" description="Helical" evidence="7">
    <location>
        <begin position="280"/>
        <end position="306"/>
    </location>
</feature>
<dbReference type="SUPFAM" id="SSF103473">
    <property type="entry name" value="MFS general substrate transporter"/>
    <property type="match status" value="1"/>
</dbReference>
<dbReference type="GeneID" id="8847612"/>
<protein>
    <submittedName>
        <fullName evidence="9">Predicted protein</fullName>
    </submittedName>
</protein>
<dbReference type="InterPro" id="IPR011701">
    <property type="entry name" value="MFS"/>
</dbReference>
<feature type="compositionally biased region" description="Low complexity" evidence="6">
    <location>
        <begin position="8"/>
        <end position="17"/>
    </location>
</feature>